<dbReference type="AlphaFoldDB" id="A0A1D2MJ81"/>
<name>A0A1D2MJ81_ORCCI</name>
<evidence type="ECO:0000256" key="1">
    <source>
        <dbReference type="SAM" id="MobiDB-lite"/>
    </source>
</evidence>
<evidence type="ECO:0000313" key="2">
    <source>
        <dbReference type="EMBL" id="ODM92962.1"/>
    </source>
</evidence>
<keyword evidence="3" id="KW-1185">Reference proteome</keyword>
<reference evidence="2 3" key="1">
    <citation type="journal article" date="2016" name="Genome Biol. Evol.">
        <title>Gene Family Evolution Reflects Adaptation to Soil Environmental Stressors in the Genome of the Collembolan Orchesella cincta.</title>
        <authorList>
            <person name="Faddeeva-Vakhrusheva A."/>
            <person name="Derks M.F."/>
            <person name="Anvar S.Y."/>
            <person name="Agamennone V."/>
            <person name="Suring W."/>
            <person name="Smit S."/>
            <person name="van Straalen N.M."/>
            <person name="Roelofs D."/>
        </authorList>
    </citation>
    <scope>NUCLEOTIDE SEQUENCE [LARGE SCALE GENOMIC DNA]</scope>
    <source>
        <tissue evidence="2">Mixed pool</tissue>
    </source>
</reference>
<accession>A0A1D2MJ81</accession>
<evidence type="ECO:0000313" key="3">
    <source>
        <dbReference type="Proteomes" id="UP000094527"/>
    </source>
</evidence>
<sequence>MDPINSPLLPSSKADEGLLSPGLTSTTASSAGIRVQRYGRQVSGLVSAMGMKIYHSFRDREEFSILLLLQLTWEL</sequence>
<comment type="caution">
    <text evidence="2">The sequence shown here is derived from an EMBL/GenBank/DDBJ whole genome shotgun (WGS) entry which is preliminary data.</text>
</comment>
<proteinExistence type="predicted"/>
<gene>
    <name evidence="2" type="ORF">Ocin01_13720</name>
</gene>
<organism evidence="2 3">
    <name type="scientific">Orchesella cincta</name>
    <name type="common">Springtail</name>
    <name type="synonym">Podura cincta</name>
    <dbReference type="NCBI Taxonomy" id="48709"/>
    <lineage>
        <taxon>Eukaryota</taxon>
        <taxon>Metazoa</taxon>
        <taxon>Ecdysozoa</taxon>
        <taxon>Arthropoda</taxon>
        <taxon>Hexapoda</taxon>
        <taxon>Collembola</taxon>
        <taxon>Entomobryomorpha</taxon>
        <taxon>Entomobryoidea</taxon>
        <taxon>Orchesellidae</taxon>
        <taxon>Orchesellinae</taxon>
        <taxon>Orchesella</taxon>
    </lineage>
</organism>
<dbReference type="EMBL" id="LJIJ01001108">
    <property type="protein sequence ID" value="ODM92962.1"/>
    <property type="molecule type" value="Genomic_DNA"/>
</dbReference>
<dbReference type="Proteomes" id="UP000094527">
    <property type="component" value="Unassembled WGS sequence"/>
</dbReference>
<protein>
    <submittedName>
        <fullName evidence="2">Uncharacterized protein</fullName>
    </submittedName>
</protein>
<feature type="region of interest" description="Disordered" evidence="1">
    <location>
        <begin position="1"/>
        <end position="23"/>
    </location>
</feature>